<reference evidence="1 2" key="1">
    <citation type="submission" date="2018-08" db="EMBL/GenBank/DDBJ databases">
        <title>The draft genome squence of Brumimicrobium sp. N62.</title>
        <authorList>
            <person name="Du Z.-J."/>
            <person name="Luo H.-R."/>
        </authorList>
    </citation>
    <scope>NUCLEOTIDE SEQUENCE [LARGE SCALE GENOMIC DNA]</scope>
    <source>
        <strain evidence="1 2">N62</strain>
    </source>
</reference>
<gene>
    <name evidence="1" type="ORF">DXU93_10960</name>
</gene>
<name>A0A3E1EWW6_9FLAO</name>
<dbReference type="RefSeq" id="WP_116881332.1">
    <property type="nucleotide sequence ID" value="NZ_QURB01000006.1"/>
</dbReference>
<dbReference type="OrthoDB" id="9849405at2"/>
<dbReference type="Proteomes" id="UP000257127">
    <property type="component" value="Unassembled WGS sequence"/>
</dbReference>
<dbReference type="AlphaFoldDB" id="A0A3E1EWW6"/>
<protein>
    <submittedName>
        <fullName evidence="1">Uncharacterized protein</fullName>
    </submittedName>
</protein>
<comment type="caution">
    <text evidence="1">The sequence shown here is derived from an EMBL/GenBank/DDBJ whole genome shotgun (WGS) entry which is preliminary data.</text>
</comment>
<organism evidence="1 2">
    <name type="scientific">Brumimicrobium aurantiacum</name>
    <dbReference type="NCBI Taxonomy" id="1737063"/>
    <lineage>
        <taxon>Bacteria</taxon>
        <taxon>Pseudomonadati</taxon>
        <taxon>Bacteroidota</taxon>
        <taxon>Flavobacteriia</taxon>
        <taxon>Flavobacteriales</taxon>
        <taxon>Crocinitomicaceae</taxon>
        <taxon>Brumimicrobium</taxon>
    </lineage>
</organism>
<proteinExistence type="predicted"/>
<sequence length="113" mass="13087">MEKLKTIKAICVKTNALDYFGEEDRNWNVEIEKEYDILTIKSEIKEGNHSMMVIYADPINDFRPSGFVPMELFEIDFDQLPETYHQITNADDETIIEISALSEVGLKLIHDAF</sequence>
<accession>A0A3E1EWW6</accession>
<dbReference type="EMBL" id="QURB01000006">
    <property type="protein sequence ID" value="RFC54051.1"/>
    <property type="molecule type" value="Genomic_DNA"/>
</dbReference>
<evidence type="ECO:0000313" key="1">
    <source>
        <dbReference type="EMBL" id="RFC54051.1"/>
    </source>
</evidence>
<evidence type="ECO:0000313" key="2">
    <source>
        <dbReference type="Proteomes" id="UP000257127"/>
    </source>
</evidence>
<keyword evidence="2" id="KW-1185">Reference proteome</keyword>